<gene>
    <name evidence="3" type="ORF">SAMN02745111_02159</name>
</gene>
<dbReference type="Pfam" id="PF18050">
    <property type="entry name" value="Cyclophil_like2"/>
    <property type="match status" value="1"/>
</dbReference>
<dbReference type="OrthoDB" id="9801466at2"/>
<dbReference type="AlphaFoldDB" id="A0A1T4W320"/>
<proteinExistence type="predicted"/>
<dbReference type="SUPFAM" id="SSF50891">
    <property type="entry name" value="Cyclophilin-like"/>
    <property type="match status" value="1"/>
</dbReference>
<dbReference type="InterPro" id="IPR029000">
    <property type="entry name" value="Cyclophilin-like_dom_sf"/>
</dbReference>
<evidence type="ECO:0000259" key="2">
    <source>
        <dbReference type="Pfam" id="PF18050"/>
    </source>
</evidence>
<sequence>MSKYGGFEQVGSIGSVLPSNDKDITTECGDIVLYSSNQMVIFYGSNSWEYTRLGKINMSKAQIKELLSGDNVTVTIEVE</sequence>
<dbReference type="EMBL" id="FUXZ01000015">
    <property type="protein sequence ID" value="SKA71111.1"/>
    <property type="molecule type" value="Genomic_DNA"/>
</dbReference>
<feature type="region of interest" description="Disordered" evidence="1">
    <location>
        <begin position="1"/>
        <end position="20"/>
    </location>
</feature>
<dbReference type="STRING" id="39495.SAMN02745111_02159"/>
<name>A0A1T4W320_9FIRM</name>
<evidence type="ECO:0000256" key="1">
    <source>
        <dbReference type="SAM" id="MobiDB-lite"/>
    </source>
</evidence>
<reference evidence="3 4" key="1">
    <citation type="submission" date="2017-02" db="EMBL/GenBank/DDBJ databases">
        <authorList>
            <person name="Peterson S.W."/>
        </authorList>
    </citation>
    <scope>NUCLEOTIDE SEQUENCE [LARGE SCALE GENOMIC DNA]</scope>
    <source>
        <strain evidence="3 4">ATCC 35992</strain>
    </source>
</reference>
<keyword evidence="4" id="KW-1185">Reference proteome</keyword>
<dbReference type="RefSeq" id="WP_078766985.1">
    <property type="nucleotide sequence ID" value="NZ_FUXZ01000015.1"/>
</dbReference>
<feature type="domain" description="Cyclophilin-like" evidence="2">
    <location>
        <begin position="1"/>
        <end position="77"/>
    </location>
</feature>
<dbReference type="Proteomes" id="UP000190814">
    <property type="component" value="Unassembled WGS sequence"/>
</dbReference>
<dbReference type="InterPro" id="IPR041183">
    <property type="entry name" value="Cyclophilin-like"/>
</dbReference>
<organism evidence="3 4">
    <name type="scientific">Eubacterium uniforme</name>
    <dbReference type="NCBI Taxonomy" id="39495"/>
    <lineage>
        <taxon>Bacteria</taxon>
        <taxon>Bacillati</taxon>
        <taxon>Bacillota</taxon>
        <taxon>Clostridia</taxon>
        <taxon>Eubacteriales</taxon>
        <taxon>Eubacteriaceae</taxon>
        <taxon>Eubacterium</taxon>
    </lineage>
</organism>
<protein>
    <recommendedName>
        <fullName evidence="2">Cyclophilin-like domain-containing protein</fullName>
    </recommendedName>
</protein>
<accession>A0A1T4W320</accession>
<evidence type="ECO:0000313" key="3">
    <source>
        <dbReference type="EMBL" id="SKA71111.1"/>
    </source>
</evidence>
<evidence type="ECO:0000313" key="4">
    <source>
        <dbReference type="Proteomes" id="UP000190814"/>
    </source>
</evidence>